<reference evidence="7 8" key="1">
    <citation type="submission" date="2016-10" db="EMBL/GenBank/DDBJ databases">
        <authorList>
            <person name="de Groot N.N."/>
        </authorList>
    </citation>
    <scope>NUCLEOTIDE SEQUENCE [LARGE SCALE GENOMIC DNA]</scope>
    <source>
        <strain evidence="7 8">SLAS-1</strain>
    </source>
</reference>
<dbReference type="STRING" id="321763.SAMN04488692_10789"/>
<gene>
    <name evidence="7" type="ORF">SAMN04488692_10789</name>
</gene>
<name>A0A1G9M2V6_9FIRM</name>
<evidence type="ECO:0000259" key="6">
    <source>
        <dbReference type="Pfam" id="PF00700"/>
    </source>
</evidence>
<evidence type="ECO:0000256" key="2">
    <source>
        <dbReference type="ARBA" id="ARBA00020110"/>
    </source>
</evidence>
<dbReference type="GO" id="GO:0005576">
    <property type="term" value="C:extracellular region"/>
    <property type="evidence" value="ECO:0007669"/>
    <property type="project" value="UniProtKB-SubCell"/>
</dbReference>
<dbReference type="SUPFAM" id="SSF64518">
    <property type="entry name" value="Phase 1 flagellin"/>
    <property type="match status" value="1"/>
</dbReference>
<dbReference type="EMBL" id="FNGO01000007">
    <property type="protein sequence ID" value="SDL68528.1"/>
    <property type="molecule type" value="Genomic_DNA"/>
</dbReference>
<evidence type="ECO:0000256" key="1">
    <source>
        <dbReference type="ARBA" id="ARBA00005709"/>
    </source>
</evidence>
<dbReference type="GO" id="GO:0005198">
    <property type="term" value="F:structural molecule activity"/>
    <property type="evidence" value="ECO:0007669"/>
    <property type="project" value="UniProtKB-UniRule"/>
</dbReference>
<comment type="function">
    <text evidence="4">Flagellin is the subunit protein which polymerizes to form the filaments of bacterial flagella.</text>
</comment>
<dbReference type="AlphaFoldDB" id="A0A1G9M2V6"/>
<dbReference type="Gene3D" id="6.10.10.10">
    <property type="entry name" value="Flagellar export chaperone, C-terminal domain"/>
    <property type="match status" value="1"/>
</dbReference>
<comment type="subcellular location">
    <subcellularLocation>
        <location evidence="4">Secreted</location>
    </subcellularLocation>
    <subcellularLocation>
        <location evidence="4">Bacterial flagellum</location>
    </subcellularLocation>
</comment>
<keyword evidence="8" id="KW-1185">Reference proteome</keyword>
<dbReference type="InterPro" id="IPR001492">
    <property type="entry name" value="Flagellin"/>
</dbReference>
<organism evidence="7 8">
    <name type="scientific">Halarsenatibacter silvermanii</name>
    <dbReference type="NCBI Taxonomy" id="321763"/>
    <lineage>
        <taxon>Bacteria</taxon>
        <taxon>Bacillati</taxon>
        <taxon>Bacillota</taxon>
        <taxon>Clostridia</taxon>
        <taxon>Halanaerobiales</taxon>
        <taxon>Halarsenatibacteraceae</taxon>
        <taxon>Halarsenatibacter</taxon>
    </lineage>
</organism>
<keyword evidence="4" id="KW-0964">Secreted</keyword>
<evidence type="ECO:0000313" key="7">
    <source>
        <dbReference type="EMBL" id="SDL68528.1"/>
    </source>
</evidence>
<dbReference type="InterPro" id="IPR001029">
    <property type="entry name" value="Flagellin_N"/>
</dbReference>
<dbReference type="InterPro" id="IPR046358">
    <property type="entry name" value="Flagellin_C"/>
</dbReference>
<dbReference type="Pfam" id="PF00669">
    <property type="entry name" value="Flagellin_N"/>
    <property type="match status" value="1"/>
</dbReference>
<dbReference type="Gene3D" id="1.20.1330.10">
    <property type="entry name" value="f41 fragment of flagellin, N-terminal domain"/>
    <property type="match status" value="2"/>
</dbReference>
<keyword evidence="7" id="KW-0282">Flagellum</keyword>
<evidence type="ECO:0000256" key="4">
    <source>
        <dbReference type="RuleBase" id="RU362073"/>
    </source>
</evidence>
<feature type="domain" description="Flagellin C-terminal" evidence="6">
    <location>
        <begin position="429"/>
        <end position="513"/>
    </location>
</feature>
<keyword evidence="7" id="KW-0966">Cell projection</keyword>
<dbReference type="RefSeq" id="WP_089759423.1">
    <property type="nucleotide sequence ID" value="NZ_FNGO01000007.1"/>
</dbReference>
<comment type="similarity">
    <text evidence="1 4">Belongs to the bacterial flagellin family.</text>
</comment>
<accession>A0A1G9M2V6</accession>
<protein>
    <recommendedName>
        <fullName evidence="2 4">Flagellin</fullName>
    </recommendedName>
</protein>
<dbReference type="PRINTS" id="PR00207">
    <property type="entry name" value="FLAGELLIN"/>
</dbReference>
<feature type="domain" description="Flagellin N-terminal" evidence="5">
    <location>
        <begin position="3"/>
        <end position="139"/>
    </location>
</feature>
<dbReference type="Gene3D" id="3.30.70.2120">
    <property type="match status" value="1"/>
</dbReference>
<dbReference type="Proteomes" id="UP000199476">
    <property type="component" value="Unassembled WGS sequence"/>
</dbReference>
<dbReference type="PANTHER" id="PTHR42792:SF2">
    <property type="entry name" value="FLAGELLIN"/>
    <property type="match status" value="1"/>
</dbReference>
<keyword evidence="3 4" id="KW-0975">Bacterial flagellum</keyword>
<dbReference type="PANTHER" id="PTHR42792">
    <property type="entry name" value="FLAGELLIN"/>
    <property type="match status" value="1"/>
</dbReference>
<dbReference type="GO" id="GO:0009288">
    <property type="term" value="C:bacterial-type flagellum"/>
    <property type="evidence" value="ECO:0007669"/>
    <property type="project" value="UniProtKB-SubCell"/>
</dbReference>
<evidence type="ECO:0000256" key="3">
    <source>
        <dbReference type="ARBA" id="ARBA00023143"/>
    </source>
</evidence>
<dbReference type="Pfam" id="PF00700">
    <property type="entry name" value="Flagellin_C"/>
    <property type="match status" value="1"/>
</dbReference>
<keyword evidence="7" id="KW-0969">Cilium</keyword>
<dbReference type="InterPro" id="IPR042187">
    <property type="entry name" value="Flagellin_C_sub2"/>
</dbReference>
<evidence type="ECO:0000313" key="8">
    <source>
        <dbReference type="Proteomes" id="UP000199476"/>
    </source>
</evidence>
<dbReference type="OrthoDB" id="9796789at2"/>
<sequence length="516" mass="57268">MRIRTNINAIRTNRYINQNNRAMRTTMERLASGYRINSAADDAAGLAISEKMTGQIRGQRQAQENAQDAISLIQTAEGALNETHAILQRLREISVSAATDTLTDSDREALQAEADQLIDEIDRIAQTTEFNTQKLLSGAVPEIDVEGESALEVEVADITEIMPGDYYIETDPEVDTEDDVWDETSEIIYEEEYTDSGETVLDINDEVEAVDEDETIEDNFSLYLEVIDTEEDSVTYSYQLDTVNVDGTTSIETGEITISDGEESFEIGGMEFSIDDFASDEATEGDKKTAGGRANPGLERALEAIRLNRGNNPAAELVLEEKLLQEEGVEFTTHQIDPETGEHYEAQIGLDFPEDDELPDTLDNPDIDEYTESFSVEEPDEEERTEFTFQVGPNSGQNITLEIDDMTSHSLGIAGLDVSNRESADAAIGEIDDAIGRVSSQRGELGAIQNRLQHRVNYLEVAEENLTEARSRIRDADMAREMARFTRQQIIQQAGLAMLAQAHQQPQTVLQLLDTA</sequence>
<proteinExistence type="inferred from homology"/>
<evidence type="ECO:0000259" key="5">
    <source>
        <dbReference type="Pfam" id="PF00669"/>
    </source>
</evidence>